<dbReference type="Proteomes" id="UP001595900">
    <property type="component" value="Unassembled WGS sequence"/>
</dbReference>
<organism evidence="1 2">
    <name type="scientific">Gryllotalpicola reticulitermitis</name>
    <dbReference type="NCBI Taxonomy" id="1184153"/>
    <lineage>
        <taxon>Bacteria</taxon>
        <taxon>Bacillati</taxon>
        <taxon>Actinomycetota</taxon>
        <taxon>Actinomycetes</taxon>
        <taxon>Micrococcales</taxon>
        <taxon>Microbacteriaceae</taxon>
        <taxon>Gryllotalpicola</taxon>
    </lineage>
</organism>
<sequence>MKTVVVRCDGTPEGGLGHLVRGISVADAARQAGWSALIAGDVTSPFGRRLVADASVEVVPVPRGRGELVTRYGADVVHVDDYDEDGDALQEVRRSGAVLSSMEDGPFGRRTADVAIDSTIDAESTHRPADGSSILLRGIEFAPMREGIRRARQQRDEAPVAPTEGGIEVVVVLGGSDATGSAAVVAAVCARTAGVRSVTVVAPTSGWDGVRAAAGPSVHLVEPSADFPALAAAAQLVVSAASTTAWELACIGVPAVVIPVVDNQFIGYEAMLRRGLARGIGTIREVRDDPERATQKLGAHVAELIGGSSWAAAGRDVVDGLGAQRIVRSWELLRGRHWAG</sequence>
<dbReference type="EMBL" id="JBHSCN010000005">
    <property type="protein sequence ID" value="MFC4243505.1"/>
    <property type="molecule type" value="Genomic_DNA"/>
</dbReference>
<evidence type="ECO:0008006" key="3">
    <source>
        <dbReference type="Google" id="ProtNLM"/>
    </source>
</evidence>
<evidence type="ECO:0000313" key="2">
    <source>
        <dbReference type="Proteomes" id="UP001595900"/>
    </source>
</evidence>
<evidence type="ECO:0000313" key="1">
    <source>
        <dbReference type="EMBL" id="MFC4243505.1"/>
    </source>
</evidence>
<proteinExistence type="predicted"/>
<keyword evidence="2" id="KW-1185">Reference proteome</keyword>
<gene>
    <name evidence="1" type="ORF">ACFOYW_08970</name>
</gene>
<comment type="caution">
    <text evidence="1">The sequence shown here is derived from an EMBL/GenBank/DDBJ whole genome shotgun (WGS) entry which is preliminary data.</text>
</comment>
<dbReference type="Gene3D" id="3.40.50.11190">
    <property type="match status" value="1"/>
</dbReference>
<name>A0ABV8Q578_9MICO</name>
<dbReference type="Gene3D" id="3.40.50.2000">
    <property type="entry name" value="Glycogen Phosphorylase B"/>
    <property type="match status" value="1"/>
</dbReference>
<dbReference type="RefSeq" id="WP_390228564.1">
    <property type="nucleotide sequence ID" value="NZ_JBHSCN010000005.1"/>
</dbReference>
<dbReference type="PANTHER" id="PTHR21015">
    <property type="entry name" value="UDP-N-ACETYLGLUCOSAMINE--N-ACETYLMURAMYL-(PENTAPEPTIDE) PYROPHOSPHORYL-UNDECAPRENOL N-ACETYLGLUCOSAMINE TRANSFERASE 1"/>
    <property type="match status" value="1"/>
</dbReference>
<accession>A0ABV8Q578</accession>
<dbReference type="SUPFAM" id="SSF53756">
    <property type="entry name" value="UDP-Glycosyltransferase/glycogen phosphorylase"/>
    <property type="match status" value="1"/>
</dbReference>
<protein>
    <recommendedName>
        <fullName evidence="3">Glycosyl transferase family 28 C-terminal domain-containing protein</fullName>
    </recommendedName>
</protein>
<reference evidence="2" key="1">
    <citation type="journal article" date="2019" name="Int. J. Syst. Evol. Microbiol.">
        <title>The Global Catalogue of Microorganisms (GCM) 10K type strain sequencing project: providing services to taxonomists for standard genome sequencing and annotation.</title>
        <authorList>
            <consortium name="The Broad Institute Genomics Platform"/>
            <consortium name="The Broad Institute Genome Sequencing Center for Infectious Disease"/>
            <person name="Wu L."/>
            <person name="Ma J."/>
        </authorList>
    </citation>
    <scope>NUCLEOTIDE SEQUENCE [LARGE SCALE GENOMIC DNA]</scope>
    <source>
        <strain evidence="2">CGMCC 1.10363</strain>
    </source>
</reference>
<dbReference type="PANTHER" id="PTHR21015:SF22">
    <property type="entry name" value="GLYCOSYLTRANSFERASE"/>
    <property type="match status" value="1"/>
</dbReference>